<evidence type="ECO:0000256" key="6">
    <source>
        <dbReference type="ARBA" id="ARBA00022962"/>
    </source>
</evidence>
<gene>
    <name evidence="12" type="primary">asnB</name>
    <name evidence="12" type="ORF">CYJ10_07695</name>
</gene>
<comment type="similarity">
    <text evidence="2">Belongs to the asparagine synthetase family.</text>
</comment>
<feature type="active site" description="For GATase activity" evidence="8">
    <location>
        <position position="2"/>
    </location>
</feature>
<comment type="pathway">
    <text evidence="1">Amino-acid biosynthesis; L-asparagine biosynthesis; L-asparagine from L-aspartate (L-Gln route): step 1/1.</text>
</comment>
<dbReference type="InterPro" id="IPR017932">
    <property type="entry name" value="GATase_2_dom"/>
</dbReference>
<dbReference type="Pfam" id="PF13537">
    <property type="entry name" value="GATase_7"/>
    <property type="match status" value="1"/>
</dbReference>
<dbReference type="GO" id="GO:0006529">
    <property type="term" value="P:asparagine biosynthetic process"/>
    <property type="evidence" value="ECO:0007669"/>
    <property type="project" value="UniProtKB-KW"/>
</dbReference>
<keyword evidence="8" id="KW-0061">Asparagine biosynthesis</keyword>
<dbReference type="Proteomes" id="UP000234341">
    <property type="component" value="Unassembled WGS sequence"/>
</dbReference>
<evidence type="ECO:0000256" key="1">
    <source>
        <dbReference type="ARBA" id="ARBA00005187"/>
    </source>
</evidence>
<evidence type="ECO:0000256" key="2">
    <source>
        <dbReference type="ARBA" id="ARBA00005752"/>
    </source>
</evidence>
<feature type="domain" description="Glutamine amidotransferase type-2" evidence="11">
    <location>
        <begin position="2"/>
        <end position="224"/>
    </location>
</feature>
<dbReference type="RefSeq" id="WP_101680900.1">
    <property type="nucleotide sequence ID" value="NZ_PJRP01000002.1"/>
</dbReference>
<dbReference type="InterPro" id="IPR033738">
    <property type="entry name" value="AsnB_N"/>
</dbReference>
<dbReference type="PANTHER" id="PTHR43284">
    <property type="entry name" value="ASPARAGINE SYNTHETASE (GLUTAMINE-HYDROLYZING)"/>
    <property type="match status" value="1"/>
</dbReference>
<dbReference type="SUPFAM" id="SSF52402">
    <property type="entry name" value="Adenine nucleotide alpha hydrolases-like"/>
    <property type="match status" value="1"/>
</dbReference>
<dbReference type="InterPro" id="IPR014729">
    <property type="entry name" value="Rossmann-like_a/b/a_fold"/>
</dbReference>
<keyword evidence="4 9" id="KW-0547">Nucleotide-binding</keyword>
<reference evidence="12 13" key="1">
    <citation type="submission" date="2017-12" db="EMBL/GenBank/DDBJ databases">
        <title>Genome sequence of the active heterotrophic nitrifier-denitrifier, Cupriavidus pauculus UM1.</title>
        <authorList>
            <person name="Putonti C."/>
            <person name="Castignetti D."/>
        </authorList>
    </citation>
    <scope>NUCLEOTIDE SEQUENCE [LARGE SCALE GENOMIC DNA]</scope>
    <source>
        <strain evidence="12 13">UM1</strain>
    </source>
</reference>
<dbReference type="Pfam" id="PF00733">
    <property type="entry name" value="Asn_synthase"/>
    <property type="match status" value="1"/>
</dbReference>
<evidence type="ECO:0000256" key="4">
    <source>
        <dbReference type="ARBA" id="ARBA00022741"/>
    </source>
</evidence>
<dbReference type="CDD" id="cd00712">
    <property type="entry name" value="AsnB"/>
    <property type="match status" value="1"/>
</dbReference>
<evidence type="ECO:0000256" key="7">
    <source>
        <dbReference type="ARBA" id="ARBA00048741"/>
    </source>
</evidence>
<comment type="catalytic activity">
    <reaction evidence="7">
        <text>L-aspartate + L-glutamine + ATP + H2O = L-asparagine + L-glutamate + AMP + diphosphate + H(+)</text>
        <dbReference type="Rhea" id="RHEA:12228"/>
        <dbReference type="ChEBI" id="CHEBI:15377"/>
        <dbReference type="ChEBI" id="CHEBI:15378"/>
        <dbReference type="ChEBI" id="CHEBI:29985"/>
        <dbReference type="ChEBI" id="CHEBI:29991"/>
        <dbReference type="ChEBI" id="CHEBI:30616"/>
        <dbReference type="ChEBI" id="CHEBI:33019"/>
        <dbReference type="ChEBI" id="CHEBI:58048"/>
        <dbReference type="ChEBI" id="CHEBI:58359"/>
        <dbReference type="ChEBI" id="CHEBI:456215"/>
        <dbReference type="EC" id="6.3.5.4"/>
    </reaction>
</comment>
<dbReference type="NCBIfam" id="TIGR01536">
    <property type="entry name" value="asn_synth_AEB"/>
    <property type="match status" value="1"/>
</dbReference>
<keyword evidence="6 8" id="KW-0315">Glutamine amidotransferase</keyword>
<evidence type="ECO:0000259" key="11">
    <source>
        <dbReference type="PROSITE" id="PS51278"/>
    </source>
</evidence>
<dbReference type="InterPro" id="IPR029055">
    <property type="entry name" value="Ntn_hydrolases_N"/>
</dbReference>
<evidence type="ECO:0000256" key="9">
    <source>
        <dbReference type="PIRSR" id="PIRSR001589-2"/>
    </source>
</evidence>
<dbReference type="PANTHER" id="PTHR43284:SF1">
    <property type="entry name" value="ASPARAGINE SYNTHETASE"/>
    <property type="match status" value="1"/>
</dbReference>
<evidence type="ECO:0000313" key="13">
    <source>
        <dbReference type="Proteomes" id="UP000234341"/>
    </source>
</evidence>
<evidence type="ECO:0000256" key="10">
    <source>
        <dbReference type="PIRSR" id="PIRSR001589-3"/>
    </source>
</evidence>
<keyword evidence="5 9" id="KW-0067">ATP-binding</keyword>
<keyword evidence="8" id="KW-0028">Amino-acid biosynthesis</keyword>
<feature type="binding site" evidence="9">
    <location>
        <position position="307"/>
    </location>
    <ligand>
        <name>ATP</name>
        <dbReference type="ChEBI" id="CHEBI:30616"/>
    </ligand>
</feature>
<dbReference type="PROSITE" id="PS51278">
    <property type="entry name" value="GATASE_TYPE_2"/>
    <property type="match status" value="1"/>
</dbReference>
<protein>
    <recommendedName>
        <fullName evidence="3">asparagine synthase (glutamine-hydrolyzing)</fullName>
        <ecNumber evidence="3">6.3.5.4</ecNumber>
    </recommendedName>
</protein>
<dbReference type="SUPFAM" id="SSF56235">
    <property type="entry name" value="N-terminal nucleophile aminohydrolases (Ntn hydrolases)"/>
    <property type="match status" value="1"/>
</dbReference>
<feature type="site" description="Important for beta-aspartyl-AMP intermediate formation" evidence="10">
    <location>
        <position position="382"/>
    </location>
</feature>
<dbReference type="CDD" id="cd01991">
    <property type="entry name" value="Asn_synthase_B_C"/>
    <property type="match status" value="1"/>
</dbReference>
<dbReference type="GO" id="GO:0004066">
    <property type="term" value="F:asparagine synthase (glutamine-hydrolyzing) activity"/>
    <property type="evidence" value="ECO:0007669"/>
    <property type="project" value="UniProtKB-EC"/>
</dbReference>
<evidence type="ECO:0000313" key="12">
    <source>
        <dbReference type="EMBL" id="PLQ01549.1"/>
    </source>
</evidence>
<dbReference type="GO" id="GO:0005524">
    <property type="term" value="F:ATP binding"/>
    <property type="evidence" value="ECO:0007669"/>
    <property type="project" value="UniProtKB-KW"/>
</dbReference>
<dbReference type="EMBL" id="PJRP01000002">
    <property type="protein sequence ID" value="PLQ01549.1"/>
    <property type="molecule type" value="Genomic_DNA"/>
</dbReference>
<feature type="binding site" evidence="9">
    <location>
        <position position="106"/>
    </location>
    <ligand>
        <name>L-glutamine</name>
        <dbReference type="ChEBI" id="CHEBI:58359"/>
    </ligand>
</feature>
<dbReference type="GO" id="GO:0005829">
    <property type="term" value="C:cytosol"/>
    <property type="evidence" value="ECO:0007669"/>
    <property type="project" value="TreeGrafter"/>
</dbReference>
<dbReference type="InterPro" id="IPR001962">
    <property type="entry name" value="Asn_synthase"/>
</dbReference>
<dbReference type="InterPro" id="IPR051786">
    <property type="entry name" value="ASN_synthetase/amidase"/>
</dbReference>
<dbReference type="PIRSF" id="PIRSF001589">
    <property type="entry name" value="Asn_synthetase_glu-h"/>
    <property type="match status" value="1"/>
</dbReference>
<dbReference type="Gene3D" id="3.60.20.10">
    <property type="entry name" value="Glutamine Phosphoribosylpyrophosphate, subunit 1, domain 1"/>
    <property type="match status" value="1"/>
</dbReference>
<proteinExistence type="inferred from homology"/>
<accession>A0A2N5CH33</accession>
<evidence type="ECO:0000256" key="5">
    <source>
        <dbReference type="ARBA" id="ARBA00022840"/>
    </source>
</evidence>
<comment type="caution">
    <text evidence="12">The sequence shown here is derived from an EMBL/GenBank/DDBJ whole genome shotgun (WGS) entry which is preliminary data.</text>
</comment>
<dbReference type="EC" id="6.3.5.4" evidence="3"/>
<name>A0A2N5CH33_9BURK</name>
<evidence type="ECO:0000256" key="8">
    <source>
        <dbReference type="PIRSR" id="PIRSR001589-1"/>
    </source>
</evidence>
<feature type="binding site" evidence="9">
    <location>
        <begin position="380"/>
        <end position="381"/>
    </location>
    <ligand>
        <name>ATP</name>
        <dbReference type="ChEBI" id="CHEBI:30616"/>
    </ligand>
</feature>
<evidence type="ECO:0000256" key="3">
    <source>
        <dbReference type="ARBA" id="ARBA00012737"/>
    </source>
</evidence>
<sequence>MCGFAGFFGGNIATTADRTALLEAMADRILHRGPDDGGAWTDGDSPVGFGHRRLAIVDLSPAGHQPMTAASGRFVMAYNGEIYNHMDLRAELEQAGAAPQWRGHSDTETLLAGFDAWGIEATVRRAVGMFAFAVWDRQQRVLTLGRDRLGEKPLYYGWQGTGSARTFLFGSELKALHAHPAFERKIDRDALCLFMRHNNVPGQYSIFQGIHKLPPGHLLEISAANREAQPRAYWSGIDAALQGKREPFTGSPEEAVDALEGVLRSAIRGQMMADVPLGAFLSGGIDSSTVVALMQAQSARPVKTFTIGFHEGIYNEAEHAKAVAAHLGTEHTSLYVTPEQALDVIPGLPTLYDEPFSDSSQIPTYLVSALAREHVTVSLSGDAGDELFSGYNRYQITATLWNRLSSVPPGLRSAMAWMLTRPSPELINSVAGGIPGASRWANIGEKIHKGAGVMAAKSAEELYRGMVSQWQDPEAVVIGGREPGTLLDTTKGELDALGHVERMMALDMLTYLPDDILTKVDRAAMGRSLESRVPFLDHRVVEFAWKLPLAYKLRQEASGYTTKWALRQVLYRHVPKALIERPKMGFGVPIDTWLRGPLREWAEELLDASRLRREGFLDPAPIRKKWQEHLSGQRNWQHPLWCVLMFQAWLEKESASVVQPETVA</sequence>
<dbReference type="Gene3D" id="3.40.50.620">
    <property type="entry name" value="HUPs"/>
    <property type="match status" value="1"/>
</dbReference>
<dbReference type="AlphaFoldDB" id="A0A2N5CH33"/>
<dbReference type="OrthoDB" id="9763290at2"/>
<organism evidence="12 13">
    <name type="scientific">Cupriavidus pauculus</name>
    <dbReference type="NCBI Taxonomy" id="82633"/>
    <lineage>
        <taxon>Bacteria</taxon>
        <taxon>Pseudomonadati</taxon>
        <taxon>Pseudomonadota</taxon>
        <taxon>Betaproteobacteria</taxon>
        <taxon>Burkholderiales</taxon>
        <taxon>Burkholderiaceae</taxon>
        <taxon>Cupriavidus</taxon>
    </lineage>
</organism>
<dbReference type="InterPro" id="IPR006426">
    <property type="entry name" value="Asn_synth_AEB"/>
</dbReference>